<dbReference type="OrthoDB" id="98357at2157"/>
<reference evidence="2 3" key="2">
    <citation type="journal article" date="2009" name="Stand. Genomic Sci.">
        <title>Complete genome sequence of Staphylothermus marinus Stetter and Fiala 1986 type strain F1.</title>
        <authorList>
            <person name="Anderson I.J."/>
            <person name="Sun H."/>
            <person name="Lapidus A."/>
            <person name="Copeland A."/>
            <person name="Glavina Del Rio T."/>
            <person name="Tice H."/>
            <person name="Dalin E."/>
            <person name="Lucas S."/>
            <person name="Barry K."/>
            <person name="Land M."/>
            <person name="Richardson P."/>
            <person name="Huber H."/>
            <person name="Kyrpides N.C."/>
        </authorList>
    </citation>
    <scope>NUCLEOTIDE SEQUENCE [LARGE SCALE GENOMIC DNA]</scope>
    <source>
        <strain evidence="3">ATCC 43588 / DSM 3639 / JCM 9404 / F1</strain>
    </source>
</reference>
<reference evidence="3" key="1">
    <citation type="journal article" date="2009" name="BMC Genomics">
        <title>The complete genome sequence of Staphylothermus marinus reveals differences in sulfur metabolism among heterotrophic Crenarchaeota.</title>
        <authorList>
            <person name="Anderson I.J."/>
            <person name="Dharmarajan L."/>
            <person name="Rodriguez J."/>
            <person name="Hooper S."/>
            <person name="Porat I."/>
            <person name="Ulrich L.E."/>
            <person name="Elkins J.G."/>
            <person name="Mavromatis K."/>
            <person name="Sun H."/>
            <person name="Land M."/>
            <person name="Lapidus A."/>
            <person name="Lucas S."/>
            <person name="Barry K."/>
            <person name="Huber H."/>
            <person name="Zhulin I.B."/>
            <person name="Whitman W.B."/>
            <person name="Mukhopadhyay B."/>
            <person name="Woese C."/>
            <person name="Bristow J."/>
            <person name="Kyrpides N."/>
        </authorList>
    </citation>
    <scope>NUCLEOTIDE SEQUENCE [LARGE SCALE GENOMIC DNA]</scope>
    <source>
        <strain evidence="3">ATCC 43588 / DSM 3639 / JCM 9404 / F1</strain>
    </source>
</reference>
<dbReference type="Pfam" id="PF02597">
    <property type="entry name" value="ThiS"/>
    <property type="match status" value="1"/>
</dbReference>
<keyword evidence="1" id="KW-0694">RNA-binding</keyword>
<dbReference type="InterPro" id="IPR016155">
    <property type="entry name" value="Mopterin_synth/thiamin_S_b"/>
</dbReference>
<gene>
    <name evidence="2" type="ordered locus">Smar_0788</name>
</gene>
<dbReference type="Proteomes" id="UP000000254">
    <property type="component" value="Chromosome"/>
</dbReference>
<sequence length="89" mass="10008">MTIKVRVVFLARAGDVVGKHFHDFILDDNATLNDLIEAIGKELSPRFYRGVKNGRLVFAIFVNGKPVDEPNYKLKDNDRVVFTTPEMGG</sequence>
<dbReference type="eggNOG" id="arCOG00536">
    <property type="taxonomic scope" value="Archaea"/>
</dbReference>
<proteinExistence type="predicted"/>
<dbReference type="InterPro" id="IPR003749">
    <property type="entry name" value="ThiS/MoaD-like"/>
</dbReference>
<evidence type="ECO:0000256" key="1">
    <source>
        <dbReference type="PROSITE-ProRule" id="PRU00182"/>
    </source>
</evidence>
<accession>A3DMM9</accession>
<evidence type="ECO:0000313" key="2">
    <source>
        <dbReference type="EMBL" id="ABN69889.1"/>
    </source>
</evidence>
<dbReference type="Gene3D" id="3.10.20.30">
    <property type="match status" value="1"/>
</dbReference>
<dbReference type="KEGG" id="smr:Smar_0788"/>
<dbReference type="PROSITE" id="PS50889">
    <property type="entry name" value="S4"/>
    <property type="match status" value="1"/>
</dbReference>
<dbReference type="EMBL" id="CP000575">
    <property type="protein sequence ID" value="ABN69889.1"/>
    <property type="molecule type" value="Genomic_DNA"/>
</dbReference>
<dbReference type="InterPro" id="IPR012675">
    <property type="entry name" value="Beta-grasp_dom_sf"/>
</dbReference>
<dbReference type="GeneID" id="4908076"/>
<dbReference type="HOGENOM" id="CLU_2476192_0_0_2"/>
<name>A3DMM9_STAMF</name>
<dbReference type="AlphaFoldDB" id="A3DMM9"/>
<organism evidence="2 3">
    <name type="scientific">Staphylothermus marinus (strain ATCC 43588 / DSM 3639 / JCM 9404 / F1)</name>
    <dbReference type="NCBI Taxonomy" id="399550"/>
    <lineage>
        <taxon>Archaea</taxon>
        <taxon>Thermoproteota</taxon>
        <taxon>Thermoprotei</taxon>
        <taxon>Desulfurococcales</taxon>
        <taxon>Desulfurococcaceae</taxon>
        <taxon>Staphylothermus</taxon>
    </lineage>
</organism>
<dbReference type="CDD" id="cd17040">
    <property type="entry name" value="Ubl_MoaD_like"/>
    <property type="match status" value="1"/>
</dbReference>
<evidence type="ECO:0000313" key="3">
    <source>
        <dbReference type="Proteomes" id="UP000000254"/>
    </source>
</evidence>
<dbReference type="SUPFAM" id="SSF54285">
    <property type="entry name" value="MoaD/ThiS"/>
    <property type="match status" value="1"/>
</dbReference>
<protein>
    <submittedName>
        <fullName evidence="2">ThiamineS protein</fullName>
    </submittedName>
</protein>
<dbReference type="STRING" id="399550.Smar_0788"/>
<keyword evidence="3" id="KW-1185">Reference proteome</keyword>
<dbReference type="RefSeq" id="WP_011839080.1">
    <property type="nucleotide sequence ID" value="NC_009033.1"/>
</dbReference>
<dbReference type="GO" id="GO:0003723">
    <property type="term" value="F:RNA binding"/>
    <property type="evidence" value="ECO:0007669"/>
    <property type="project" value="UniProtKB-KW"/>
</dbReference>